<evidence type="ECO:0000313" key="3">
    <source>
        <dbReference type="EMBL" id="OGD34297.1"/>
    </source>
</evidence>
<gene>
    <name evidence="3" type="ORF">A2988_02090</name>
</gene>
<protein>
    <submittedName>
        <fullName evidence="3">Uncharacterized protein</fullName>
    </submittedName>
</protein>
<dbReference type="STRING" id="1797298.A2988_02090"/>
<sequence length="59" mass="6091">MNGSNAQKDGVGGSYGNIKAVENKKGDRPNTSNAPESFLAGLFGLAGGALLLRTAIFFF</sequence>
<keyword evidence="2" id="KW-0812">Transmembrane</keyword>
<dbReference type="EMBL" id="MEYS01000001">
    <property type="protein sequence ID" value="OGD34297.1"/>
    <property type="molecule type" value="Genomic_DNA"/>
</dbReference>
<organism evidence="3 4">
    <name type="scientific">Candidatus Azambacteria bacterium RIFCSPLOWO2_01_FULL_46_25</name>
    <dbReference type="NCBI Taxonomy" id="1797298"/>
    <lineage>
        <taxon>Bacteria</taxon>
        <taxon>Candidatus Azamiibacteriota</taxon>
    </lineage>
</organism>
<feature type="transmembrane region" description="Helical" evidence="2">
    <location>
        <begin position="38"/>
        <end position="58"/>
    </location>
</feature>
<dbReference type="Proteomes" id="UP000176650">
    <property type="component" value="Unassembled WGS sequence"/>
</dbReference>
<keyword evidence="2" id="KW-1133">Transmembrane helix</keyword>
<keyword evidence="2" id="KW-0472">Membrane</keyword>
<evidence type="ECO:0000256" key="1">
    <source>
        <dbReference type="SAM" id="MobiDB-lite"/>
    </source>
</evidence>
<accession>A0A1F5BUK2</accession>
<comment type="caution">
    <text evidence="3">The sequence shown here is derived from an EMBL/GenBank/DDBJ whole genome shotgun (WGS) entry which is preliminary data.</text>
</comment>
<reference evidence="3 4" key="1">
    <citation type="journal article" date="2016" name="Nat. Commun.">
        <title>Thousands of microbial genomes shed light on interconnected biogeochemical processes in an aquifer system.</title>
        <authorList>
            <person name="Anantharaman K."/>
            <person name="Brown C.T."/>
            <person name="Hug L.A."/>
            <person name="Sharon I."/>
            <person name="Castelle C.J."/>
            <person name="Probst A.J."/>
            <person name="Thomas B.C."/>
            <person name="Singh A."/>
            <person name="Wilkins M.J."/>
            <person name="Karaoz U."/>
            <person name="Brodie E.L."/>
            <person name="Williams K.H."/>
            <person name="Hubbard S.S."/>
            <person name="Banfield J.F."/>
        </authorList>
    </citation>
    <scope>NUCLEOTIDE SEQUENCE [LARGE SCALE GENOMIC DNA]</scope>
</reference>
<proteinExistence type="predicted"/>
<dbReference type="AlphaFoldDB" id="A0A1F5BUK2"/>
<evidence type="ECO:0000256" key="2">
    <source>
        <dbReference type="SAM" id="Phobius"/>
    </source>
</evidence>
<feature type="region of interest" description="Disordered" evidence="1">
    <location>
        <begin position="1"/>
        <end position="32"/>
    </location>
</feature>
<evidence type="ECO:0000313" key="4">
    <source>
        <dbReference type="Proteomes" id="UP000176650"/>
    </source>
</evidence>
<name>A0A1F5BUK2_9BACT</name>